<dbReference type="PANTHER" id="PTHR17605">
    <property type="entry name" value="RIBOSOME BIOGENESIS PROTEIN BOP1 BLOCK OF PROLIFERATION 1 PROTEIN"/>
    <property type="match status" value="1"/>
</dbReference>
<dbReference type="InterPro" id="IPR012953">
    <property type="entry name" value="BOP1_N_dom"/>
</dbReference>
<keyword evidence="6" id="KW-0539">Nucleus</keyword>
<dbReference type="GO" id="GO:0000463">
    <property type="term" value="P:maturation of LSU-rRNA from tricistronic rRNA transcript (SSU-rRNA, 5.8S rRNA, LSU-rRNA)"/>
    <property type="evidence" value="ECO:0007669"/>
    <property type="project" value="TreeGrafter"/>
</dbReference>
<evidence type="ECO:0000256" key="3">
    <source>
        <dbReference type="ARBA" id="ARBA00022552"/>
    </source>
</evidence>
<protein>
    <recommendedName>
        <fullName evidence="8">BOP1 N-terminal domain-containing protein</fullName>
    </recommendedName>
</protein>
<dbReference type="Gene3D" id="2.130.10.10">
    <property type="entry name" value="YVTN repeat-like/Quinoprotein amine dehydrogenase"/>
    <property type="match status" value="1"/>
</dbReference>
<reference evidence="9" key="1">
    <citation type="submission" date="2018-11" db="EMBL/GenBank/DDBJ databases">
        <authorList>
            <consortium name="Pathogen Informatics"/>
        </authorList>
    </citation>
    <scope>NUCLEOTIDE SEQUENCE</scope>
</reference>
<dbReference type="PANTHER" id="PTHR17605:SF0">
    <property type="entry name" value="RIBOSOME BIOGENESIS PROTEIN BOP1"/>
    <property type="match status" value="1"/>
</dbReference>
<evidence type="ECO:0000256" key="2">
    <source>
        <dbReference type="ARBA" id="ARBA00022517"/>
    </source>
</evidence>
<feature type="region of interest" description="Disordered" evidence="7">
    <location>
        <begin position="164"/>
        <end position="186"/>
    </location>
</feature>
<gene>
    <name evidence="9" type="ORF">PXEA_LOCUS17148</name>
</gene>
<sequence length="217" mass="25054">MRTWRERVRGGGLSSYPPQFPRQFQTLLHLSWSTMHLRDREERVKDLVMAARYEKQRVETTPEAMLPPMPNLSDLRPYPSTLGLTYNGHIGRVTCLSISPCGQWLASISPVDGCLRIWETETNYCFRCYRLLPGNLRALRQANEWRSVVLGKQKRKCEKVQKINENSQDDLQEVPQQGAESDDESGWTYHRPNALVAWNPNPDIHLVAAAMLVLMIY</sequence>
<keyword evidence="5" id="KW-0677">Repeat</keyword>
<evidence type="ECO:0000256" key="4">
    <source>
        <dbReference type="ARBA" id="ARBA00022574"/>
    </source>
</evidence>
<evidence type="ECO:0000259" key="8">
    <source>
        <dbReference type="Pfam" id="PF08145"/>
    </source>
</evidence>
<keyword evidence="3" id="KW-0698">rRNA processing</keyword>
<dbReference type="SUPFAM" id="SSF50978">
    <property type="entry name" value="WD40 repeat-like"/>
    <property type="match status" value="1"/>
</dbReference>
<dbReference type="Proteomes" id="UP000784294">
    <property type="component" value="Unassembled WGS sequence"/>
</dbReference>
<accession>A0A448WYV7</accession>
<comment type="caution">
    <text evidence="9">The sequence shown here is derived from an EMBL/GenBank/DDBJ whole genome shotgun (WGS) entry which is preliminary data.</text>
</comment>
<dbReference type="GO" id="GO:0030687">
    <property type="term" value="C:preribosome, large subunit precursor"/>
    <property type="evidence" value="ECO:0007669"/>
    <property type="project" value="TreeGrafter"/>
</dbReference>
<evidence type="ECO:0000256" key="6">
    <source>
        <dbReference type="ARBA" id="ARBA00023242"/>
    </source>
</evidence>
<evidence type="ECO:0000256" key="5">
    <source>
        <dbReference type="ARBA" id="ARBA00022737"/>
    </source>
</evidence>
<keyword evidence="10" id="KW-1185">Reference proteome</keyword>
<proteinExistence type="predicted"/>
<comment type="subcellular location">
    <subcellularLocation>
        <location evidence="1">Nucleus</location>
        <location evidence="1">Nucleolus</location>
    </subcellularLocation>
</comment>
<evidence type="ECO:0000313" key="10">
    <source>
        <dbReference type="Proteomes" id="UP000784294"/>
    </source>
</evidence>
<dbReference type="InterPro" id="IPR036322">
    <property type="entry name" value="WD40_repeat_dom_sf"/>
</dbReference>
<feature type="domain" description="BOP1 N-terminal" evidence="8">
    <location>
        <begin position="20"/>
        <end position="79"/>
    </location>
</feature>
<dbReference type="GO" id="GO:0070545">
    <property type="term" value="C:PeBoW complex"/>
    <property type="evidence" value="ECO:0007669"/>
    <property type="project" value="TreeGrafter"/>
</dbReference>
<dbReference type="InterPro" id="IPR001680">
    <property type="entry name" value="WD40_rpt"/>
</dbReference>
<evidence type="ECO:0000256" key="7">
    <source>
        <dbReference type="SAM" id="MobiDB-lite"/>
    </source>
</evidence>
<keyword evidence="4" id="KW-0853">WD repeat</keyword>
<dbReference type="Pfam" id="PF08145">
    <property type="entry name" value="BOP1NT"/>
    <property type="match status" value="1"/>
</dbReference>
<dbReference type="GO" id="GO:0043021">
    <property type="term" value="F:ribonucleoprotein complex binding"/>
    <property type="evidence" value="ECO:0007669"/>
    <property type="project" value="TreeGrafter"/>
</dbReference>
<dbReference type="EMBL" id="CAAALY010063392">
    <property type="protein sequence ID" value="VEL23708.1"/>
    <property type="molecule type" value="Genomic_DNA"/>
</dbReference>
<evidence type="ECO:0000256" key="1">
    <source>
        <dbReference type="ARBA" id="ARBA00004604"/>
    </source>
</evidence>
<dbReference type="Pfam" id="PF00400">
    <property type="entry name" value="WD40"/>
    <property type="match status" value="1"/>
</dbReference>
<organism evidence="9 10">
    <name type="scientific">Protopolystoma xenopodis</name>
    <dbReference type="NCBI Taxonomy" id="117903"/>
    <lineage>
        <taxon>Eukaryota</taxon>
        <taxon>Metazoa</taxon>
        <taxon>Spiralia</taxon>
        <taxon>Lophotrochozoa</taxon>
        <taxon>Platyhelminthes</taxon>
        <taxon>Monogenea</taxon>
        <taxon>Polyopisthocotylea</taxon>
        <taxon>Polystomatidea</taxon>
        <taxon>Polystomatidae</taxon>
        <taxon>Protopolystoma</taxon>
    </lineage>
</organism>
<keyword evidence="2" id="KW-0690">Ribosome biogenesis</keyword>
<dbReference type="InterPro" id="IPR015943">
    <property type="entry name" value="WD40/YVTN_repeat-like_dom_sf"/>
</dbReference>
<dbReference type="AlphaFoldDB" id="A0A448WYV7"/>
<dbReference type="InterPro" id="IPR028598">
    <property type="entry name" value="BOP1/Erb1"/>
</dbReference>
<dbReference type="SMART" id="SM00320">
    <property type="entry name" value="WD40"/>
    <property type="match status" value="1"/>
</dbReference>
<name>A0A448WYV7_9PLAT</name>
<dbReference type="OrthoDB" id="5571054at2759"/>
<evidence type="ECO:0000313" key="9">
    <source>
        <dbReference type="EMBL" id="VEL23708.1"/>
    </source>
</evidence>